<dbReference type="AlphaFoldDB" id="H8I974"/>
<evidence type="ECO:0000313" key="3">
    <source>
        <dbReference type="Proteomes" id="UP000005233"/>
    </source>
</evidence>
<dbReference type="Proteomes" id="UP000005233">
    <property type="component" value="Chromosome"/>
</dbReference>
<dbReference type="STRING" id="1041930.Mtc_0306"/>
<proteinExistence type="predicted"/>
<accession>H8I974</accession>
<name>H8I974_METCZ</name>
<dbReference type="HOGENOM" id="CLU_1154346_0_0_2"/>
<evidence type="ECO:0000313" key="2">
    <source>
        <dbReference type="EMBL" id="AFC99077.1"/>
    </source>
</evidence>
<reference evidence="2 3" key="1">
    <citation type="journal article" date="2012" name="J. Bacteriol.">
        <title>Complete genome sequence of a thermophilic methanogen, Methanocella conradii HZ254, isolated from Chinese rice field soil.</title>
        <authorList>
            <person name="Lu Z."/>
            <person name="Lu Y."/>
        </authorList>
    </citation>
    <scope>NUCLEOTIDE SEQUENCE [LARGE SCALE GENOMIC DNA]</scope>
    <source>
        <strain evidence="3">DSM 24694 / JCM 17849 / CGMCC 1.5162 / HZ254</strain>
    </source>
</reference>
<dbReference type="OrthoDB" id="385215at2157"/>
<gene>
    <name evidence="2" type="ordered locus">Mtc_0306</name>
</gene>
<sequence>MKSNKKLIYLMIGLGVVLLAFLLFIYIFNVYHVSYSGDKGIAESKARQVFFWKDFPFTVIPYSVYIGQKYDPFFQHHSLYWVRGYTGGFLPGIGNVVIAMGEDHRAYSLPDEFNEVVKGENISVDSDAKALLAANAYVNSSCVYGVGKLLYNVSDVPGLSIVNGTYQDETRRMQGERLKSVITPPVVSLEDDGYVIDFYSWKELMGALEKWKVKVGKNGAITVISEEEIDSQIGNNFGLG</sequence>
<evidence type="ECO:0000256" key="1">
    <source>
        <dbReference type="SAM" id="Phobius"/>
    </source>
</evidence>
<keyword evidence="1" id="KW-0472">Membrane</keyword>
<dbReference type="GeneID" id="11970186"/>
<dbReference type="EMBL" id="CP003243">
    <property type="protein sequence ID" value="AFC99077.1"/>
    <property type="molecule type" value="Genomic_DNA"/>
</dbReference>
<dbReference type="RefSeq" id="WP_014404916.1">
    <property type="nucleotide sequence ID" value="NC_017034.1"/>
</dbReference>
<keyword evidence="1" id="KW-0812">Transmembrane</keyword>
<feature type="transmembrane region" description="Helical" evidence="1">
    <location>
        <begin position="7"/>
        <end position="28"/>
    </location>
</feature>
<keyword evidence="3" id="KW-1185">Reference proteome</keyword>
<organism evidence="2 3">
    <name type="scientific">Methanocella conradii (strain DSM 24694 / JCM 17849 / CGMCC 1.5162 / HZ254)</name>
    <dbReference type="NCBI Taxonomy" id="1041930"/>
    <lineage>
        <taxon>Archaea</taxon>
        <taxon>Methanobacteriati</taxon>
        <taxon>Methanobacteriota</taxon>
        <taxon>Stenosarchaea group</taxon>
        <taxon>Methanomicrobia</taxon>
        <taxon>Methanocellales</taxon>
        <taxon>Methanocellaceae</taxon>
        <taxon>Methanocella</taxon>
    </lineage>
</organism>
<protein>
    <submittedName>
        <fullName evidence="2">Uncharacterized protein</fullName>
    </submittedName>
</protein>
<keyword evidence="1" id="KW-1133">Transmembrane helix</keyword>
<dbReference type="KEGG" id="mez:Mtc_0306"/>